<accession>A0ABX9I6C7</accession>
<evidence type="ECO:0000313" key="4">
    <source>
        <dbReference type="Proteomes" id="UP000254492"/>
    </source>
</evidence>
<keyword evidence="1" id="KW-0812">Transmembrane</keyword>
<dbReference type="EMBL" id="QRAY01000007">
    <property type="protein sequence ID" value="RDS59665.1"/>
    <property type="molecule type" value="Genomic_DNA"/>
</dbReference>
<dbReference type="RefSeq" id="WP_115470962.1">
    <property type="nucleotide sequence ID" value="NZ_BJEC01000038.1"/>
</dbReference>
<evidence type="ECO:0000313" key="3">
    <source>
        <dbReference type="EMBL" id="RDS59665.1"/>
    </source>
</evidence>
<organism evidence="3 4">
    <name type="scientific">Weissella thailandensis</name>
    <dbReference type="NCBI Taxonomy" id="89061"/>
    <lineage>
        <taxon>Bacteria</taxon>
        <taxon>Bacillati</taxon>
        <taxon>Bacillota</taxon>
        <taxon>Bacilli</taxon>
        <taxon>Lactobacillales</taxon>
        <taxon>Lactobacillaceae</taxon>
        <taxon>Weissella</taxon>
    </lineage>
</organism>
<name>A0ABX9I6C7_9LACO</name>
<proteinExistence type="predicted"/>
<reference evidence="3 4" key="1">
    <citation type="submission" date="2018-07" db="EMBL/GenBank/DDBJ databases">
        <title>Genome-based reclassification of Weissella jogaejeotgali as Weissella thailandensis.</title>
        <authorList>
            <person name="Chun J."/>
            <person name="Kim B.-Y."/>
            <person name="Kwak M.-J."/>
        </authorList>
    </citation>
    <scope>NUCLEOTIDE SEQUENCE [LARGE SCALE GENOMIC DNA]</scope>
    <source>
        <strain evidence="3 4">KCTC 3751</strain>
    </source>
</reference>
<comment type="caution">
    <text evidence="3">The sequence shown here is derived from an EMBL/GenBank/DDBJ whole genome shotgun (WGS) entry which is preliminary data.</text>
</comment>
<sequence>MSLAEIINNGLRLKGNKTRYWLANVTGVSIAALYDVTNGKRNRLTLPAMVKVSIALDLDLNELKKIDWDV</sequence>
<dbReference type="SUPFAM" id="SSF47413">
    <property type="entry name" value="lambda repressor-like DNA-binding domains"/>
    <property type="match status" value="1"/>
</dbReference>
<evidence type="ECO:0000259" key="2">
    <source>
        <dbReference type="PROSITE" id="PS50943"/>
    </source>
</evidence>
<feature type="domain" description="HTH cro/C1-type" evidence="2">
    <location>
        <begin position="22"/>
        <end position="63"/>
    </location>
</feature>
<protein>
    <recommendedName>
        <fullName evidence="2">HTH cro/C1-type domain-containing protein</fullName>
    </recommendedName>
</protein>
<keyword evidence="1" id="KW-1133">Transmembrane helix</keyword>
<keyword evidence="4" id="KW-1185">Reference proteome</keyword>
<dbReference type="PROSITE" id="PS50943">
    <property type="entry name" value="HTH_CROC1"/>
    <property type="match status" value="1"/>
</dbReference>
<gene>
    <name evidence="3" type="ORF">DWV05_04890</name>
</gene>
<evidence type="ECO:0000256" key="1">
    <source>
        <dbReference type="SAM" id="Phobius"/>
    </source>
</evidence>
<dbReference type="InterPro" id="IPR010982">
    <property type="entry name" value="Lambda_DNA-bd_dom_sf"/>
</dbReference>
<dbReference type="Proteomes" id="UP000254492">
    <property type="component" value="Unassembled WGS sequence"/>
</dbReference>
<keyword evidence="1" id="KW-0472">Membrane</keyword>
<feature type="transmembrane region" description="Helical" evidence="1">
    <location>
        <begin position="20"/>
        <end position="37"/>
    </location>
</feature>
<dbReference type="InterPro" id="IPR001387">
    <property type="entry name" value="Cro/C1-type_HTH"/>
</dbReference>